<dbReference type="SMART" id="SM00228">
    <property type="entry name" value="PDZ"/>
    <property type="match status" value="1"/>
</dbReference>
<evidence type="ECO:0000256" key="1">
    <source>
        <dbReference type="ARBA" id="ARBA00009179"/>
    </source>
</evidence>
<comment type="similarity">
    <text evidence="1">Belongs to the peptidase S41A family.</text>
</comment>
<keyword evidence="4" id="KW-0720">Serine protease</keyword>
<dbReference type="Gene3D" id="3.90.226.10">
    <property type="entry name" value="2-enoyl-CoA Hydratase, Chain A, domain 1"/>
    <property type="match status" value="1"/>
</dbReference>
<evidence type="ECO:0000259" key="7">
    <source>
        <dbReference type="PROSITE" id="PS50106"/>
    </source>
</evidence>
<accession>A0A8J7TP06</accession>
<dbReference type="InterPro" id="IPR005151">
    <property type="entry name" value="Tail-specific_protease"/>
</dbReference>
<evidence type="ECO:0000256" key="5">
    <source>
        <dbReference type="SAM" id="MobiDB-lite"/>
    </source>
</evidence>
<keyword evidence="2" id="KW-0645">Protease</keyword>
<organism evidence="8 9">
    <name type="scientific">Candidatus Obscuribacter phosphatis</name>
    <dbReference type="NCBI Taxonomy" id="1906157"/>
    <lineage>
        <taxon>Bacteria</taxon>
        <taxon>Bacillati</taxon>
        <taxon>Candidatus Melainabacteria</taxon>
        <taxon>Candidatus Obscuribacterales</taxon>
        <taxon>Candidatus Obscuribacteraceae</taxon>
        <taxon>Candidatus Obscuribacter</taxon>
    </lineage>
</organism>
<evidence type="ECO:0000313" key="9">
    <source>
        <dbReference type="Proteomes" id="UP000664277"/>
    </source>
</evidence>
<dbReference type="CDD" id="cd07560">
    <property type="entry name" value="Peptidase_S41_CPP"/>
    <property type="match status" value="1"/>
</dbReference>
<dbReference type="GO" id="GO:0007165">
    <property type="term" value="P:signal transduction"/>
    <property type="evidence" value="ECO:0007669"/>
    <property type="project" value="TreeGrafter"/>
</dbReference>
<proteinExistence type="inferred from homology"/>
<dbReference type="InterPro" id="IPR004447">
    <property type="entry name" value="Peptidase_S41A"/>
</dbReference>
<evidence type="ECO:0000256" key="3">
    <source>
        <dbReference type="ARBA" id="ARBA00022801"/>
    </source>
</evidence>
<feature type="transmembrane region" description="Helical" evidence="6">
    <location>
        <begin position="47"/>
        <end position="64"/>
    </location>
</feature>
<dbReference type="Pfam" id="PF03572">
    <property type="entry name" value="Peptidase_S41"/>
    <property type="match status" value="1"/>
</dbReference>
<keyword evidence="6" id="KW-0812">Transmembrane</keyword>
<dbReference type="Proteomes" id="UP000664277">
    <property type="component" value="Unassembled WGS sequence"/>
</dbReference>
<dbReference type="PANTHER" id="PTHR32060">
    <property type="entry name" value="TAIL-SPECIFIC PROTEASE"/>
    <property type="match status" value="1"/>
</dbReference>
<evidence type="ECO:0000256" key="6">
    <source>
        <dbReference type="SAM" id="Phobius"/>
    </source>
</evidence>
<name>A0A8J7TP06_9BACT</name>
<dbReference type="GO" id="GO:0004175">
    <property type="term" value="F:endopeptidase activity"/>
    <property type="evidence" value="ECO:0007669"/>
    <property type="project" value="TreeGrafter"/>
</dbReference>
<dbReference type="Pfam" id="PF17820">
    <property type="entry name" value="PDZ_6"/>
    <property type="match status" value="1"/>
</dbReference>
<dbReference type="SUPFAM" id="SSF50156">
    <property type="entry name" value="PDZ domain-like"/>
    <property type="match status" value="1"/>
</dbReference>
<feature type="region of interest" description="Disordered" evidence="5">
    <location>
        <begin position="428"/>
        <end position="477"/>
    </location>
</feature>
<dbReference type="InterPro" id="IPR029045">
    <property type="entry name" value="ClpP/crotonase-like_dom_sf"/>
</dbReference>
<keyword evidence="3" id="KW-0378">Hydrolase</keyword>
<dbReference type="GO" id="GO:0006508">
    <property type="term" value="P:proteolysis"/>
    <property type="evidence" value="ECO:0007669"/>
    <property type="project" value="UniProtKB-KW"/>
</dbReference>
<keyword evidence="6" id="KW-1133">Transmembrane helix</keyword>
<protein>
    <submittedName>
        <fullName evidence="8">PDZ domain-containing protein</fullName>
    </submittedName>
</protein>
<sequence length="513" mass="57626">MVTLIRLDGGSEVIGIKYRIGKREVNEIKGVPKNTEKFEKFALFRRRFIAICLLLSSVYVVLFWRDKLYLSPPDLYDRIYQAVWENLYDRSRLLEMASAKNLYRTNLKTTEDAVRQANLLLKKLDDPFTKVSDTAALSRRDDANKGFYSGVGMIMSTRKKPVRVRMVMEESPALKAGIKPGDEILAVDDLDCMKVKATDIGDYTRKHMGEKLHFLIRRKGRQIELDIVPGKIKVVKVRSKIYGDIGYLRIDSFVPEDIVEVVEKELNKLAHCRALILDLRGNPGGSVDYCLSIASMFLQEGPLVTLVSRLDEKTVQTMSYTLAENDMVISTTVEGKEEQTRKLQGRCLPSFAGCFEEKPVYVLIDDSSASASEMLAAALHDNKRALLCGSKSFGKGVMQIFYPLPNSTALSITAGRYLTPSGRWLGSGNYGDEVSQVENGQKEKKEREKETKKESAHGLEPDILIEPKPEIEYGADDDNQLQSCLKLAQAKLTSQNQKVSENKGAKQEDQGAR</sequence>
<dbReference type="SMART" id="SM00245">
    <property type="entry name" value="TSPc"/>
    <property type="match status" value="1"/>
</dbReference>
<dbReference type="GO" id="GO:0008236">
    <property type="term" value="F:serine-type peptidase activity"/>
    <property type="evidence" value="ECO:0007669"/>
    <property type="project" value="UniProtKB-KW"/>
</dbReference>
<feature type="domain" description="PDZ" evidence="7">
    <location>
        <begin position="134"/>
        <end position="231"/>
    </location>
</feature>
<feature type="region of interest" description="Disordered" evidence="5">
    <location>
        <begin position="492"/>
        <end position="513"/>
    </location>
</feature>
<gene>
    <name evidence="8" type="ORF">J0M35_18465</name>
</gene>
<dbReference type="InterPro" id="IPR001478">
    <property type="entry name" value="PDZ"/>
</dbReference>
<dbReference type="EMBL" id="JAFLCK010000037">
    <property type="protein sequence ID" value="MBN8662360.1"/>
    <property type="molecule type" value="Genomic_DNA"/>
</dbReference>
<dbReference type="InterPro" id="IPR041489">
    <property type="entry name" value="PDZ_6"/>
</dbReference>
<dbReference type="AlphaFoldDB" id="A0A8J7TP06"/>
<dbReference type="PANTHER" id="PTHR32060:SF30">
    <property type="entry name" value="CARBOXY-TERMINAL PROCESSING PROTEASE CTPA"/>
    <property type="match status" value="1"/>
</dbReference>
<dbReference type="InterPro" id="IPR036034">
    <property type="entry name" value="PDZ_sf"/>
</dbReference>
<evidence type="ECO:0000256" key="4">
    <source>
        <dbReference type="ARBA" id="ARBA00022825"/>
    </source>
</evidence>
<dbReference type="GO" id="GO:0030288">
    <property type="term" value="C:outer membrane-bounded periplasmic space"/>
    <property type="evidence" value="ECO:0007669"/>
    <property type="project" value="TreeGrafter"/>
</dbReference>
<keyword evidence="6" id="KW-0472">Membrane</keyword>
<reference evidence="8" key="1">
    <citation type="submission" date="2021-02" db="EMBL/GenBank/DDBJ databases">
        <title>Genome-Resolved Metagenomics of a Microbial Community Performing Photosynthetic Biological Nutrient Removal.</title>
        <authorList>
            <person name="Mcdaniel E.A."/>
        </authorList>
    </citation>
    <scope>NUCLEOTIDE SEQUENCE</scope>
    <source>
        <strain evidence="8">UWPOB_OBS1</strain>
    </source>
</reference>
<dbReference type="Gene3D" id="2.30.42.10">
    <property type="match status" value="1"/>
</dbReference>
<evidence type="ECO:0000256" key="2">
    <source>
        <dbReference type="ARBA" id="ARBA00022670"/>
    </source>
</evidence>
<evidence type="ECO:0000313" key="8">
    <source>
        <dbReference type="EMBL" id="MBN8662360.1"/>
    </source>
</evidence>
<dbReference type="PROSITE" id="PS50106">
    <property type="entry name" value="PDZ"/>
    <property type="match status" value="1"/>
</dbReference>
<comment type="caution">
    <text evidence="8">The sequence shown here is derived from an EMBL/GenBank/DDBJ whole genome shotgun (WGS) entry which is preliminary data.</text>
</comment>
<feature type="compositionally biased region" description="Basic and acidic residues" evidence="5">
    <location>
        <begin position="500"/>
        <end position="513"/>
    </location>
</feature>
<dbReference type="SUPFAM" id="SSF52096">
    <property type="entry name" value="ClpP/crotonase"/>
    <property type="match status" value="1"/>
</dbReference>
<feature type="compositionally biased region" description="Basic and acidic residues" evidence="5">
    <location>
        <begin position="440"/>
        <end position="471"/>
    </location>
</feature>